<evidence type="ECO:0000313" key="1">
    <source>
        <dbReference type="EMBL" id="RBB38909.1"/>
    </source>
</evidence>
<name>A0A365QWP1_9BURK</name>
<dbReference type="EMBL" id="QMFZ01000012">
    <property type="protein sequence ID" value="RBB38909.1"/>
    <property type="molecule type" value="Genomic_DNA"/>
</dbReference>
<evidence type="ECO:0000313" key="2">
    <source>
        <dbReference type="Proteomes" id="UP000252458"/>
    </source>
</evidence>
<keyword evidence="2" id="KW-1185">Reference proteome</keyword>
<dbReference type="AlphaFoldDB" id="A0A365QWP1"/>
<protein>
    <recommendedName>
        <fullName evidence="3">Phage tail assembly protein</fullName>
    </recommendedName>
</protein>
<accession>A0A365QWP1</accession>
<proteinExistence type="predicted"/>
<reference evidence="1 2" key="1">
    <citation type="submission" date="2018-06" db="EMBL/GenBank/DDBJ databases">
        <title>Draft genome sequence of Burkholderia reimsis strain BE51 isolated from a French agricultural soil.</title>
        <authorList>
            <person name="Esmaeel Q."/>
        </authorList>
    </citation>
    <scope>NUCLEOTIDE SEQUENCE [LARGE SCALE GENOMIC DNA]</scope>
    <source>
        <strain evidence="1 2">BE51</strain>
    </source>
</reference>
<comment type="caution">
    <text evidence="1">The sequence shown here is derived from an EMBL/GenBank/DDBJ whole genome shotgun (WGS) entry which is preliminary data.</text>
</comment>
<organism evidence="1 2">
    <name type="scientific">Burkholderia reimsis</name>
    <dbReference type="NCBI Taxonomy" id="2234132"/>
    <lineage>
        <taxon>Bacteria</taxon>
        <taxon>Pseudomonadati</taxon>
        <taxon>Pseudomonadota</taxon>
        <taxon>Betaproteobacteria</taxon>
        <taxon>Burkholderiales</taxon>
        <taxon>Burkholderiaceae</taxon>
        <taxon>Burkholderia</taxon>
    </lineage>
</organism>
<dbReference type="RefSeq" id="WP_113045897.1">
    <property type="nucleotide sequence ID" value="NZ_QMFZ01000012.1"/>
</dbReference>
<sequence length="117" mass="12067">MALIDGVSVKLGARDFVIPPLNFKLLQTLAEPLAVVNKGGSFVSDPETRAAFVAVITACVQRNYPEVTNDDMLDLLDVSNAQAAMLALLGVSGYEAKPNGKGAAQVGESAGTASTTT</sequence>
<evidence type="ECO:0008006" key="3">
    <source>
        <dbReference type="Google" id="ProtNLM"/>
    </source>
</evidence>
<gene>
    <name evidence="1" type="ORF">DPV79_16145</name>
</gene>
<dbReference type="Proteomes" id="UP000252458">
    <property type="component" value="Unassembled WGS sequence"/>
</dbReference>